<protein>
    <submittedName>
        <fullName evidence="3">Glycosyltransferase involved in cell wall biosynthesis</fullName>
    </submittedName>
</protein>
<keyword evidence="4" id="KW-1185">Reference proteome</keyword>
<dbReference type="PANTHER" id="PTHR45947:SF3">
    <property type="entry name" value="SULFOQUINOVOSYL TRANSFERASE SQD2"/>
    <property type="match status" value="1"/>
</dbReference>
<feature type="domain" description="Glycosyltransferase subfamily 4-like N-terminal" evidence="2">
    <location>
        <begin position="14"/>
        <end position="187"/>
    </location>
</feature>
<reference evidence="3 4" key="1">
    <citation type="submission" date="2024-07" db="EMBL/GenBank/DDBJ databases">
        <title>Genomic Encyclopedia of Type Strains, Phase V (KMG-V): Genome sequencing to study the core and pangenomes of soil and plant-associated prokaryotes.</title>
        <authorList>
            <person name="Whitman W."/>
        </authorList>
    </citation>
    <scope>NUCLEOTIDE SEQUENCE [LARGE SCALE GENOMIC DNA]</scope>
    <source>
        <strain evidence="3 4">USDA 222</strain>
    </source>
</reference>
<accession>A0ABV4GCS9</accession>
<name>A0ABV4GCS9_9BRAD</name>
<dbReference type="PANTHER" id="PTHR45947">
    <property type="entry name" value="SULFOQUINOVOSYL TRANSFERASE SQD2"/>
    <property type="match status" value="1"/>
</dbReference>
<organism evidence="3 4">
    <name type="scientific">Bradyrhizobium yuanmingense</name>
    <dbReference type="NCBI Taxonomy" id="108015"/>
    <lineage>
        <taxon>Bacteria</taxon>
        <taxon>Pseudomonadati</taxon>
        <taxon>Pseudomonadota</taxon>
        <taxon>Alphaproteobacteria</taxon>
        <taxon>Hyphomicrobiales</taxon>
        <taxon>Nitrobacteraceae</taxon>
        <taxon>Bradyrhizobium</taxon>
    </lineage>
</organism>
<dbReference type="InterPro" id="IPR050194">
    <property type="entry name" value="Glycosyltransferase_grp1"/>
</dbReference>
<evidence type="ECO:0000259" key="2">
    <source>
        <dbReference type="Pfam" id="PF13439"/>
    </source>
</evidence>
<dbReference type="Pfam" id="PF13439">
    <property type="entry name" value="Glyco_transf_4"/>
    <property type="match status" value="1"/>
</dbReference>
<dbReference type="Proteomes" id="UP001565474">
    <property type="component" value="Unassembled WGS sequence"/>
</dbReference>
<proteinExistence type="predicted"/>
<dbReference type="InterPro" id="IPR028098">
    <property type="entry name" value="Glyco_trans_4-like_N"/>
</dbReference>
<dbReference type="SUPFAM" id="SSF53756">
    <property type="entry name" value="UDP-Glycosyltransferase/glycogen phosphorylase"/>
    <property type="match status" value="1"/>
</dbReference>
<comment type="caution">
    <text evidence="3">The sequence shown here is derived from an EMBL/GenBank/DDBJ whole genome shotgun (WGS) entry which is preliminary data.</text>
</comment>
<sequence>MKVAIIHYWLVGMRGGEKVLEALCEMYPEADIYTHVYVPEVVSETIRKHRVVSTFINRLPRAQRMYKTYLPLMPLALEQLDLRDYDLILSSESGPAKGVIAPPHALHVCYCHTPMRYIWNMFHDYRASAGSLARLAMPSLAHYLRLWDVASAARVDSFVANSATVAGRIRRYYGLDANVIHPPVDTAAFSPCHSSELGDYYLMAGELVSYKRPDLAVRAFNELKLKLVVIGGGEMLSEIRRLAGPTVSVLGPQPFEALKHHYARCRALIFPGEEDFGMVPVEAMASGRPVIAFGRGGATETVATDLTGLFFDEQTIDAISNSIARFERMTFEPEAIVAHAQQFGREPFIRKMRSHIDFLFAQRARSETAKQGSARHELNPQLTVS</sequence>
<dbReference type="RefSeq" id="WP_050991704.1">
    <property type="nucleotide sequence ID" value="NZ_JBGBYD010000002.1"/>
</dbReference>
<dbReference type="Gene3D" id="3.40.50.2000">
    <property type="entry name" value="Glycogen Phosphorylase B"/>
    <property type="match status" value="2"/>
</dbReference>
<gene>
    <name evidence="3" type="ORF">ABH992_002109</name>
</gene>
<evidence type="ECO:0000259" key="1">
    <source>
        <dbReference type="Pfam" id="PF00534"/>
    </source>
</evidence>
<dbReference type="Pfam" id="PF00534">
    <property type="entry name" value="Glycos_transf_1"/>
    <property type="match status" value="1"/>
</dbReference>
<feature type="domain" description="Glycosyl transferase family 1" evidence="1">
    <location>
        <begin position="200"/>
        <end position="337"/>
    </location>
</feature>
<evidence type="ECO:0000313" key="3">
    <source>
        <dbReference type="EMBL" id="MEY9469710.1"/>
    </source>
</evidence>
<dbReference type="EMBL" id="JBGBZN010000002">
    <property type="protein sequence ID" value="MEY9469710.1"/>
    <property type="molecule type" value="Genomic_DNA"/>
</dbReference>
<evidence type="ECO:0000313" key="4">
    <source>
        <dbReference type="Proteomes" id="UP001565474"/>
    </source>
</evidence>
<dbReference type="InterPro" id="IPR001296">
    <property type="entry name" value="Glyco_trans_1"/>
</dbReference>